<protein>
    <submittedName>
        <fullName evidence="2">Uncharacterized protein</fullName>
    </submittedName>
</protein>
<feature type="transmembrane region" description="Helical" evidence="1">
    <location>
        <begin position="28"/>
        <end position="47"/>
    </location>
</feature>
<dbReference type="Proteomes" id="UP000003422">
    <property type="component" value="Unassembled WGS sequence"/>
</dbReference>
<proteinExistence type="predicted"/>
<organism evidence="2 3">
    <name type="scientific">Peptoniphilus indolicus ATCC 29427</name>
    <dbReference type="NCBI Taxonomy" id="997350"/>
    <lineage>
        <taxon>Bacteria</taxon>
        <taxon>Bacillati</taxon>
        <taxon>Bacillota</taxon>
        <taxon>Tissierellia</taxon>
        <taxon>Tissierellales</taxon>
        <taxon>Peptoniphilaceae</taxon>
        <taxon>Peptoniphilus</taxon>
    </lineage>
</organism>
<keyword evidence="1" id="KW-1133">Transmembrane helix</keyword>
<keyword evidence="3" id="KW-1185">Reference proteome</keyword>
<dbReference type="AlphaFoldDB" id="G4D4D5"/>
<comment type="caution">
    <text evidence="2">The sequence shown here is derived from an EMBL/GenBank/DDBJ whole genome shotgun (WGS) entry which is preliminary data.</text>
</comment>
<dbReference type="EMBL" id="AGBB01000122">
    <property type="protein sequence ID" value="EGY79619.1"/>
    <property type="molecule type" value="Genomic_DNA"/>
</dbReference>
<evidence type="ECO:0000313" key="3">
    <source>
        <dbReference type="Proteomes" id="UP000003422"/>
    </source>
</evidence>
<reference evidence="2 3" key="1">
    <citation type="submission" date="2011-06" db="EMBL/GenBank/DDBJ databases">
        <authorList>
            <person name="Muzny D."/>
            <person name="Qin X."/>
            <person name="Deng J."/>
            <person name="Jiang H."/>
            <person name="Liu Y."/>
            <person name="Qu J."/>
            <person name="Song X.-Z."/>
            <person name="Zhang L."/>
            <person name="Thornton R."/>
            <person name="Coyle M."/>
            <person name="Francisco L."/>
            <person name="Jackson L."/>
            <person name="Javaid M."/>
            <person name="Korchina V."/>
            <person name="Kovar C."/>
            <person name="Mata R."/>
            <person name="Mathew T."/>
            <person name="Ngo R."/>
            <person name="Nguyen L."/>
            <person name="Nguyen N."/>
            <person name="Okwuonu G."/>
            <person name="Ongeri F."/>
            <person name="Pham C."/>
            <person name="Simmons D."/>
            <person name="Wilczek-Boney K."/>
            <person name="Hale W."/>
            <person name="Jakkamsetti A."/>
            <person name="Pham P."/>
            <person name="Ruth R."/>
            <person name="San Lucas F."/>
            <person name="Warren J."/>
            <person name="Zhang J."/>
            <person name="Zhao Z."/>
            <person name="Zhou C."/>
            <person name="Zhu D."/>
            <person name="Lee S."/>
            <person name="Bess C."/>
            <person name="Blankenburg K."/>
            <person name="Forbes L."/>
            <person name="Fu Q."/>
            <person name="Gubbala S."/>
            <person name="Hirani K."/>
            <person name="Jayaseelan J.C."/>
            <person name="Lara F."/>
            <person name="Munidasa M."/>
            <person name="Palculict T."/>
            <person name="Patil S."/>
            <person name="Pu L.-L."/>
            <person name="Saada N."/>
            <person name="Tang L."/>
            <person name="Weissenberger G."/>
            <person name="Zhu Y."/>
            <person name="Hemphill L."/>
            <person name="Shang Y."/>
            <person name="Youmans B."/>
            <person name="Ayvaz T."/>
            <person name="Ross M."/>
            <person name="Santibanez J."/>
            <person name="Aqrawi P."/>
            <person name="Gross S."/>
            <person name="Joshi V."/>
            <person name="Fowler G."/>
            <person name="Nazareth L."/>
            <person name="Reid J."/>
            <person name="Worley K."/>
            <person name="Petrosino J."/>
            <person name="Highlander S."/>
            <person name="Gibbs R."/>
        </authorList>
    </citation>
    <scope>NUCLEOTIDE SEQUENCE [LARGE SCALE GENOMIC DNA]</scope>
    <source>
        <strain evidence="2 3">ATCC 29427</strain>
    </source>
</reference>
<dbReference type="STRING" id="997350.HMPREF9129_1265"/>
<evidence type="ECO:0000256" key="1">
    <source>
        <dbReference type="SAM" id="Phobius"/>
    </source>
</evidence>
<gene>
    <name evidence="2" type="ORF">HMPREF9129_1265</name>
</gene>
<keyword evidence="1" id="KW-0812">Transmembrane</keyword>
<dbReference type="HOGENOM" id="CLU_3138910_0_0_9"/>
<keyword evidence="1" id="KW-0472">Membrane</keyword>
<accession>G4D4D5</accession>
<name>G4D4D5_9FIRM</name>
<evidence type="ECO:0000313" key="2">
    <source>
        <dbReference type="EMBL" id="EGY79619.1"/>
    </source>
</evidence>
<sequence length="49" mass="5755">MSLNGLNFKFSKLIKILSKYFKATKNSILLFAFYKFYSLCFYTLGILKS</sequence>